<protein>
    <submittedName>
        <fullName evidence="1">Transcription factor spt20</fullName>
    </submittedName>
</protein>
<dbReference type="EMBL" id="JANBUP010000759">
    <property type="protein sequence ID" value="KAJ2810274.1"/>
    <property type="molecule type" value="Genomic_DNA"/>
</dbReference>
<evidence type="ECO:0000313" key="1">
    <source>
        <dbReference type="EMBL" id="KAJ2810274.1"/>
    </source>
</evidence>
<evidence type="ECO:0000313" key="2">
    <source>
        <dbReference type="Proteomes" id="UP001140096"/>
    </source>
</evidence>
<keyword evidence="2" id="KW-1185">Reference proteome</keyword>
<gene>
    <name evidence="1" type="primary">SPT20</name>
    <name evidence="1" type="ORF">H4S07_002758</name>
</gene>
<sequence>MDDQNSVIDLEDELQQELENEMSGSYDNLFGDDDDDNDFDSRSPTGRSATAELATTGLSDNEGVPGNSVVSDSESDDDDDDDDDDEVDAALFGDGSALDSNDEEIDLDFVDPPPAEGPTSVAPASDDEEDSASDDEFEAVEFNTKVAQPPPRFDAPIVHDPNTVETGQKRRMRDRIHIGDRHFLERFKDEAPSMILHMFDSHFRFEGQEGVFLYNTAMRFFFDAMNDGKIPVELVDVLSELNCRYYEGRLIVEVRDNRRPTQETKPTKRHTSDLLTWSAFGSSLHGHRSQQRPADEPSPSTPPSHIIPEPGTAAANSLLANGSLPGSGSAPMGNGSVAPKIFRKVLRPTSETLNIELLVASEQTKLSQMDMLEIEGKLLLAVEEPLCLEPDFQVSRIANATRYIEYGHLLPRKRSKYNSAEIEAEQAEHEEKLKMMTLMDDRASRSDFIPNFGRVSQISEWRHKKYVSDAEVYPSALPPAPPSAPGKKAVAKRNRSQMSQFADGRKVIRTLRFVQNINNRSTHTVFHVVESPDDGGLQGVMRWGTLPDTAINGGSKVFSFKSEEIMRMHIENFKLLLCIENNRLIYDSAYPNGVPTTGPPPTLYTPTISPRTSTNTVPTTSSGVAGAATNAPSPTAASSSVAPSPDIAAKASPSAAKGETAAKPKASVAKKGSRKNSPQPKQKRATSSQPSAEPEIDDTLSRGSGTSKATTPKTKATGKGADASKQPAKEGSPASVSSVDSASASTEPVSPVGEGANSLALPPPTLTKAKNSASKVSLASSSQTTVDATEAPDLAASGKTPAKKKGARVAAKATAVPKEKKSRAKPKAKSTSAAPPSEAEVLAASALPAKDGADGAAKVSPDDNDDDDDVPLVQNSGATSARVSGDEAPAVNAVAPPLMSPPVMAPPFPAIGNPPAAMLPAQTQAALAQFSAHMANMPQGGHIRPPFDSPMHITKEYLQANPEQLAILRKQLNYIAMQKQLQMQQMQQQQQQQGAPNMNNLSAGPMGSPQMRPNIAHPGIAQLAQAMQNSPAGSGNSIPPGPSPSMSATTAQTPGLLGSVAQANPPLGSPTMRPALGPNAPNVMTAAQQQLLQQQQQLQLQPTRDDMIIIQQYCRMVGMQVQGLQDPRLPHLIAKAKSGELKAAIVAGVQVLNAQRQQMASGANPHARPAANANAMGVQQPMHGGAPVMSSPALVNSLPPNGAPQTSAVGMGQASGAGLPHAARPLQIPRDPANPNLQDRAALLEIMQRQREAQLNGSVAGTLVPTQGSPNQQQQQQSAALAALQQRQQQLNMAAAAAAAGGGGGGNAAMANPAGVVPAMQASMVRPMQPQGATGAPQPRPAAPMMGSPANAPQALTAAQRQLLQQNALANMTPQQQELFMRMQQARQQAAMAPQQQPQANVAMILQQLSSGQLNAAALSPQ</sequence>
<dbReference type="Proteomes" id="UP001140096">
    <property type="component" value="Unassembled WGS sequence"/>
</dbReference>
<accession>A0ACC1LKP0</accession>
<name>A0ACC1LKP0_9FUNG</name>
<feature type="non-terminal residue" evidence="1">
    <location>
        <position position="1422"/>
    </location>
</feature>
<proteinExistence type="predicted"/>
<reference evidence="1" key="1">
    <citation type="submission" date="2022-07" db="EMBL/GenBank/DDBJ databases">
        <title>Phylogenomic reconstructions and comparative analyses of Kickxellomycotina fungi.</title>
        <authorList>
            <person name="Reynolds N.K."/>
            <person name="Stajich J.E."/>
            <person name="Barry K."/>
            <person name="Grigoriev I.V."/>
            <person name="Crous P."/>
            <person name="Smith M.E."/>
        </authorList>
    </citation>
    <scope>NUCLEOTIDE SEQUENCE</scope>
    <source>
        <strain evidence="1">CBS 102833</strain>
    </source>
</reference>
<comment type="caution">
    <text evidence="1">The sequence shown here is derived from an EMBL/GenBank/DDBJ whole genome shotgun (WGS) entry which is preliminary data.</text>
</comment>
<organism evidence="1 2">
    <name type="scientific">Coemansia furcata</name>
    <dbReference type="NCBI Taxonomy" id="417177"/>
    <lineage>
        <taxon>Eukaryota</taxon>
        <taxon>Fungi</taxon>
        <taxon>Fungi incertae sedis</taxon>
        <taxon>Zoopagomycota</taxon>
        <taxon>Kickxellomycotina</taxon>
        <taxon>Kickxellomycetes</taxon>
        <taxon>Kickxellales</taxon>
        <taxon>Kickxellaceae</taxon>
        <taxon>Coemansia</taxon>
    </lineage>
</organism>